<dbReference type="AlphaFoldDB" id="G5A3F9"/>
<keyword evidence="4" id="KW-1185">Reference proteome</keyword>
<evidence type="ECO:0000256" key="2">
    <source>
        <dbReference type="SAM" id="MobiDB-lite"/>
    </source>
</evidence>
<dbReference type="RefSeq" id="XP_009535036.1">
    <property type="nucleotide sequence ID" value="XM_009536741.1"/>
</dbReference>
<dbReference type="EMBL" id="JH159159">
    <property type="protein sequence ID" value="EGZ10175.1"/>
    <property type="molecule type" value="Genomic_DNA"/>
</dbReference>
<dbReference type="InParanoid" id="G5A3F9"/>
<reference evidence="3 4" key="1">
    <citation type="journal article" date="2006" name="Science">
        <title>Phytophthora genome sequences uncover evolutionary origins and mechanisms of pathogenesis.</title>
        <authorList>
            <person name="Tyler B.M."/>
            <person name="Tripathy S."/>
            <person name="Zhang X."/>
            <person name="Dehal P."/>
            <person name="Jiang R.H."/>
            <person name="Aerts A."/>
            <person name="Arredondo F.D."/>
            <person name="Baxter L."/>
            <person name="Bensasson D."/>
            <person name="Beynon J.L."/>
            <person name="Chapman J."/>
            <person name="Damasceno C.M."/>
            <person name="Dorrance A.E."/>
            <person name="Dou D."/>
            <person name="Dickerman A.W."/>
            <person name="Dubchak I.L."/>
            <person name="Garbelotto M."/>
            <person name="Gijzen M."/>
            <person name="Gordon S.G."/>
            <person name="Govers F."/>
            <person name="Grunwald N.J."/>
            <person name="Huang W."/>
            <person name="Ivors K.L."/>
            <person name="Jones R.W."/>
            <person name="Kamoun S."/>
            <person name="Krampis K."/>
            <person name="Lamour K.H."/>
            <person name="Lee M.K."/>
            <person name="McDonald W.H."/>
            <person name="Medina M."/>
            <person name="Meijer H.J."/>
            <person name="Nordberg E.K."/>
            <person name="Maclean D.J."/>
            <person name="Ospina-Giraldo M.D."/>
            <person name="Morris P.F."/>
            <person name="Phuntumart V."/>
            <person name="Putnam N.H."/>
            <person name="Rash S."/>
            <person name="Rose J.K."/>
            <person name="Sakihama Y."/>
            <person name="Salamov A.A."/>
            <person name="Savidor A."/>
            <person name="Scheuring C.F."/>
            <person name="Smith B.M."/>
            <person name="Sobral B.W."/>
            <person name="Terry A."/>
            <person name="Torto-Alalibo T.A."/>
            <person name="Win J."/>
            <person name="Xu Z."/>
            <person name="Zhang H."/>
            <person name="Grigoriev I.V."/>
            <person name="Rokhsar D.S."/>
            <person name="Boore J.L."/>
        </authorList>
    </citation>
    <scope>NUCLEOTIDE SEQUENCE [LARGE SCALE GENOMIC DNA]</scope>
    <source>
        <strain evidence="3 4">P6497</strain>
    </source>
</reference>
<dbReference type="Proteomes" id="UP000002640">
    <property type="component" value="Unassembled WGS sequence"/>
</dbReference>
<evidence type="ECO:0000256" key="1">
    <source>
        <dbReference type="SAM" id="Coils"/>
    </source>
</evidence>
<feature type="coiled-coil region" evidence="1">
    <location>
        <begin position="104"/>
        <end position="134"/>
    </location>
</feature>
<gene>
    <name evidence="3" type="ORF">PHYSODRAFT_521623</name>
</gene>
<keyword evidence="1" id="KW-0175">Coiled coil</keyword>
<protein>
    <recommendedName>
        <fullName evidence="5">Trichohyalin-plectin-homology domain-containing protein</fullName>
    </recommendedName>
</protein>
<feature type="coiled-coil region" evidence="1">
    <location>
        <begin position="221"/>
        <end position="370"/>
    </location>
</feature>
<feature type="region of interest" description="Disordered" evidence="2">
    <location>
        <begin position="393"/>
        <end position="419"/>
    </location>
</feature>
<organism evidence="3 4">
    <name type="scientific">Phytophthora sojae (strain P6497)</name>
    <name type="common">Soybean stem and root rot agent</name>
    <name type="synonym">Phytophthora megasperma f. sp. glycines</name>
    <dbReference type="NCBI Taxonomy" id="1094619"/>
    <lineage>
        <taxon>Eukaryota</taxon>
        <taxon>Sar</taxon>
        <taxon>Stramenopiles</taxon>
        <taxon>Oomycota</taxon>
        <taxon>Peronosporomycetes</taxon>
        <taxon>Peronosporales</taxon>
        <taxon>Peronosporaceae</taxon>
        <taxon>Phytophthora</taxon>
    </lineage>
</organism>
<name>G5A3F9_PHYSP</name>
<proteinExistence type="predicted"/>
<accession>G5A3F9</accession>
<sequence>MVAGGGLVLTPAQRTLVEKSRAVKQQRAAALEAQQELEARNRVYVQEIKAHCQAPQNATSRRLILRHVGEELARQQGGEDDDYDEERFGPVRRPPRKQPPNLWVPIFEQEVAEVQQAKEEAERKRLAAAAVYREQLARQEADKQRRRLDEKATADMYARVQAAQQAVWREQEKAKQKQRQDQVELEAQRWQHDLRAQAEAVRVAQETKERNERRALERFRLLGEEEKRRKSERKAADMEEVVRVKQANAKQLELKREAVLREQQEDLELQKAYEKKLEMQEAARRAELDAILTKQNQKVKLALLNVKSAEEKAREDEHRALAVQAAVRAREAELLEQKERKKREAARVQMQALTLQREDKRSRRLSLEQEEAVYATKFKADFQTWQKEQDAVKGRVNQRNREHQQLVKRQMAEDARRRAEEDKYGMTLLEAELNTKLLQKAGIDSPPKDIHRR</sequence>
<dbReference type="KEGG" id="psoj:PHYSODRAFT_521623"/>
<dbReference type="GeneID" id="20660426"/>
<dbReference type="SMR" id="G5A3F9"/>
<dbReference type="OMA" id="WVPIFEQ"/>
<evidence type="ECO:0000313" key="4">
    <source>
        <dbReference type="Proteomes" id="UP000002640"/>
    </source>
</evidence>
<evidence type="ECO:0008006" key="5">
    <source>
        <dbReference type="Google" id="ProtNLM"/>
    </source>
</evidence>
<feature type="region of interest" description="Disordered" evidence="2">
    <location>
        <begin position="73"/>
        <end position="100"/>
    </location>
</feature>
<evidence type="ECO:0000313" key="3">
    <source>
        <dbReference type="EMBL" id="EGZ10175.1"/>
    </source>
</evidence>